<feature type="transmembrane region" description="Helical" evidence="2">
    <location>
        <begin position="82"/>
        <end position="100"/>
    </location>
</feature>
<dbReference type="Proteomes" id="UP000467700">
    <property type="component" value="Unassembled WGS sequence"/>
</dbReference>
<dbReference type="InterPro" id="IPR050327">
    <property type="entry name" value="Proton-linked_MCT"/>
</dbReference>
<dbReference type="Gene3D" id="1.20.1250.20">
    <property type="entry name" value="MFS general substrate transporter like domains"/>
    <property type="match status" value="1"/>
</dbReference>
<keyword evidence="2" id="KW-1133">Transmembrane helix</keyword>
<proteinExistence type="predicted"/>
<evidence type="ECO:0000313" key="4">
    <source>
        <dbReference type="Proteomes" id="UP000467700"/>
    </source>
</evidence>
<gene>
    <name evidence="3" type="ORF">AAE3_LOCUS4592</name>
</gene>
<dbReference type="EMBL" id="CACVBS010000035">
    <property type="protein sequence ID" value="CAA7262227.1"/>
    <property type="molecule type" value="Genomic_DNA"/>
</dbReference>
<evidence type="ECO:0000313" key="3">
    <source>
        <dbReference type="EMBL" id="CAA7262227.1"/>
    </source>
</evidence>
<name>A0A8S0XPT7_CYCAE</name>
<keyword evidence="4" id="KW-1185">Reference proteome</keyword>
<feature type="transmembrane region" description="Helical" evidence="2">
    <location>
        <begin position="150"/>
        <end position="168"/>
    </location>
</feature>
<accession>A0A8S0XPT7</accession>
<reference evidence="3 4" key="1">
    <citation type="submission" date="2020-01" db="EMBL/GenBank/DDBJ databases">
        <authorList>
            <person name="Gupta K D."/>
        </authorList>
    </citation>
    <scope>NUCLEOTIDE SEQUENCE [LARGE SCALE GENOMIC DNA]</scope>
</reference>
<comment type="caution">
    <text evidence="3">The sequence shown here is derived from an EMBL/GenBank/DDBJ whole genome shotgun (WGS) entry which is preliminary data.</text>
</comment>
<evidence type="ECO:0000256" key="2">
    <source>
        <dbReference type="SAM" id="Phobius"/>
    </source>
</evidence>
<sequence length="219" mass="23363">MASNTTGEKAPSVKASSVKAESVEAPSEKVPSKKVPSVKAPSIEAASVRSSLIKDDPFKTASIESVDTESLDEDVMDSGRRAWMTMIGGFLTGAVTFGYANSFGVYQDLYTRSNTASASAISWIGSTQLFFLFAMGLPAGKLLDMGHFRVTTAVGSLIYVFSLFMISICNTDKYYQLYLAQGLGMGIGGGLLYVPCIAVQSHHWRARRALAMGVVATGE</sequence>
<organism evidence="3 4">
    <name type="scientific">Cyclocybe aegerita</name>
    <name type="common">Black poplar mushroom</name>
    <name type="synonym">Agrocybe aegerita</name>
    <dbReference type="NCBI Taxonomy" id="1973307"/>
    <lineage>
        <taxon>Eukaryota</taxon>
        <taxon>Fungi</taxon>
        <taxon>Dikarya</taxon>
        <taxon>Basidiomycota</taxon>
        <taxon>Agaricomycotina</taxon>
        <taxon>Agaricomycetes</taxon>
        <taxon>Agaricomycetidae</taxon>
        <taxon>Agaricales</taxon>
        <taxon>Agaricineae</taxon>
        <taxon>Bolbitiaceae</taxon>
        <taxon>Cyclocybe</taxon>
    </lineage>
</organism>
<feature type="transmembrane region" description="Helical" evidence="2">
    <location>
        <begin position="174"/>
        <end position="199"/>
    </location>
</feature>
<dbReference type="PANTHER" id="PTHR11360:SF234">
    <property type="entry name" value="MFS-TYPE TRANSPORTER DBAD-RELATED"/>
    <property type="match status" value="1"/>
</dbReference>
<dbReference type="PANTHER" id="PTHR11360">
    <property type="entry name" value="MONOCARBOXYLATE TRANSPORTER"/>
    <property type="match status" value="1"/>
</dbReference>
<dbReference type="InterPro" id="IPR036259">
    <property type="entry name" value="MFS_trans_sf"/>
</dbReference>
<keyword evidence="2" id="KW-0812">Transmembrane</keyword>
<dbReference type="AlphaFoldDB" id="A0A8S0XPT7"/>
<dbReference type="OrthoDB" id="6499973at2759"/>
<protein>
    <submittedName>
        <fullName evidence="3">Uncharacterized protein</fullName>
    </submittedName>
</protein>
<feature type="region of interest" description="Disordered" evidence="1">
    <location>
        <begin position="1"/>
        <end position="36"/>
    </location>
</feature>
<evidence type="ECO:0000256" key="1">
    <source>
        <dbReference type="SAM" id="MobiDB-lite"/>
    </source>
</evidence>
<dbReference type="SUPFAM" id="SSF103473">
    <property type="entry name" value="MFS general substrate transporter"/>
    <property type="match status" value="1"/>
</dbReference>
<feature type="compositionally biased region" description="Low complexity" evidence="1">
    <location>
        <begin position="8"/>
        <end position="25"/>
    </location>
</feature>
<feature type="transmembrane region" description="Helical" evidence="2">
    <location>
        <begin position="120"/>
        <end position="138"/>
    </location>
</feature>
<keyword evidence="2" id="KW-0472">Membrane</keyword>